<accession>A0A1G2EF25</accession>
<name>A0A1G2EF25_9BACT</name>
<proteinExistence type="predicted"/>
<sequence>MPKRIIDITPPSLPKATEGKPAEVRPKLDLEAKKYGPKFAFKKSFLIAPVLIILGAFAYFTLSKAEINVWPITETVAPQEKLTVLGALFSAEKTISGEFNSSGKKFLEQKAAGQVRIYNNYQSDQVLLINTRLQAPVEKFSPALTGQEKPWFRTAERITIPAKKYVDVKVVAEAPGEKYNIKPSKFSIPGLVGTSQYTQIYGESMQEFTGGQSKEVFIVSKDDLKLAESQLKEQGIIQNKTELLSQLPPESEFLEDSFKTGILATSSLAQAGAQVEKFNYQAKIRTEALSFNRLELEGLTKGMIVDAMAEGKKINEASFKNSFSFVSFDSKTENLILFAAPSAQIYSDINEASLKEGLSGLSLAEAKLFLENQPQIKKSQIKLWPFWQRSIPKNTEKIKLMLNL</sequence>
<evidence type="ECO:0008006" key="4">
    <source>
        <dbReference type="Google" id="ProtNLM"/>
    </source>
</evidence>
<dbReference type="AlphaFoldDB" id="A0A1G2EF25"/>
<gene>
    <name evidence="2" type="ORF">A3A08_01970</name>
</gene>
<evidence type="ECO:0000256" key="1">
    <source>
        <dbReference type="SAM" id="Phobius"/>
    </source>
</evidence>
<reference evidence="2 3" key="1">
    <citation type="journal article" date="2016" name="Nat. Commun.">
        <title>Thousands of microbial genomes shed light on interconnected biogeochemical processes in an aquifer system.</title>
        <authorList>
            <person name="Anantharaman K."/>
            <person name="Brown C.T."/>
            <person name="Hug L.A."/>
            <person name="Sharon I."/>
            <person name="Castelle C.J."/>
            <person name="Probst A.J."/>
            <person name="Thomas B.C."/>
            <person name="Singh A."/>
            <person name="Wilkins M.J."/>
            <person name="Karaoz U."/>
            <person name="Brodie E.L."/>
            <person name="Williams K.H."/>
            <person name="Hubbard S.S."/>
            <person name="Banfield J.F."/>
        </authorList>
    </citation>
    <scope>NUCLEOTIDE SEQUENCE [LARGE SCALE GENOMIC DNA]</scope>
</reference>
<keyword evidence="1" id="KW-0472">Membrane</keyword>
<feature type="transmembrane region" description="Helical" evidence="1">
    <location>
        <begin position="44"/>
        <end position="62"/>
    </location>
</feature>
<dbReference type="EMBL" id="MHMG01000004">
    <property type="protein sequence ID" value="OGZ23951.1"/>
    <property type="molecule type" value="Genomic_DNA"/>
</dbReference>
<protein>
    <recommendedName>
        <fullName evidence="4">Baseplate protein J-like domain-containing protein</fullName>
    </recommendedName>
</protein>
<comment type="caution">
    <text evidence="2">The sequence shown here is derived from an EMBL/GenBank/DDBJ whole genome shotgun (WGS) entry which is preliminary data.</text>
</comment>
<evidence type="ECO:0000313" key="3">
    <source>
        <dbReference type="Proteomes" id="UP000176406"/>
    </source>
</evidence>
<dbReference type="Proteomes" id="UP000176406">
    <property type="component" value="Unassembled WGS sequence"/>
</dbReference>
<evidence type="ECO:0000313" key="2">
    <source>
        <dbReference type="EMBL" id="OGZ23951.1"/>
    </source>
</evidence>
<keyword evidence="1" id="KW-1133">Transmembrane helix</keyword>
<organism evidence="2 3">
    <name type="scientific">Candidatus Nealsonbacteria bacterium RIFCSPLOWO2_01_FULL_41_9</name>
    <dbReference type="NCBI Taxonomy" id="1801671"/>
    <lineage>
        <taxon>Bacteria</taxon>
        <taxon>Candidatus Nealsoniibacteriota</taxon>
    </lineage>
</organism>
<keyword evidence="1" id="KW-0812">Transmembrane</keyword>